<evidence type="ECO:0000313" key="21">
    <source>
        <dbReference type="Proteomes" id="UP001438707"/>
    </source>
</evidence>
<keyword evidence="6" id="KW-0547">Nucleotide-binding</keyword>
<keyword evidence="9" id="KW-0282">Flagellum</keyword>
<dbReference type="FunFam" id="3.40.50.300:FF:002141">
    <property type="entry name" value="Dynein heavy chain"/>
    <property type="match status" value="1"/>
</dbReference>
<name>A0AAW1S6A6_9CHLO</name>
<keyword evidence="13" id="KW-0505">Motor protein</keyword>
<evidence type="ECO:0000259" key="19">
    <source>
        <dbReference type="SMART" id="SM00382"/>
    </source>
</evidence>
<evidence type="ECO:0000313" key="20">
    <source>
        <dbReference type="EMBL" id="KAK9841127.1"/>
    </source>
</evidence>
<keyword evidence="12" id="KW-0969">Cilium</keyword>
<feature type="coiled-coil region" evidence="18">
    <location>
        <begin position="3636"/>
        <end position="3670"/>
    </location>
</feature>
<dbReference type="InterPro" id="IPR013602">
    <property type="entry name" value="Dynein_heavy_linker"/>
</dbReference>
<comment type="caution">
    <text evidence="20">The sequence shown here is derived from an EMBL/GenBank/DDBJ whole genome shotgun (WGS) entry which is preliminary data.</text>
</comment>
<keyword evidence="10" id="KW-0243">Dynein</keyword>
<keyword evidence="15" id="KW-0966">Cell projection</keyword>
<dbReference type="InterPro" id="IPR003593">
    <property type="entry name" value="AAA+_ATPase"/>
</dbReference>
<comment type="subcellular location">
    <subcellularLocation>
        <location evidence="1">Cytoplasm</location>
        <location evidence="1">Cytoskeleton</location>
        <location evidence="1">Flagellum axoneme</location>
    </subcellularLocation>
</comment>
<protein>
    <recommendedName>
        <fullName evidence="19">AAA+ ATPase domain-containing protein</fullName>
    </recommendedName>
</protein>
<dbReference type="Gene3D" id="3.40.50.300">
    <property type="entry name" value="P-loop containing nucleotide triphosphate hydrolases"/>
    <property type="match status" value="5"/>
</dbReference>
<dbReference type="InterPro" id="IPR026983">
    <property type="entry name" value="DHC"/>
</dbReference>
<comment type="subunit">
    <text evidence="17">Consists of at least 3 heavy chains (alpha, beta and gamma), 2 intermediate chains and 8 light chains.</text>
</comment>
<dbReference type="Pfam" id="PF12775">
    <property type="entry name" value="AAA_7"/>
    <property type="match status" value="1"/>
</dbReference>
<dbReference type="FunFam" id="3.40.50.300:FF:000049">
    <property type="entry name" value="Dynein, axonemal, heavy chain 5"/>
    <property type="match status" value="1"/>
</dbReference>
<dbReference type="Pfam" id="PF12780">
    <property type="entry name" value="AAA_8"/>
    <property type="match status" value="1"/>
</dbReference>
<dbReference type="InterPro" id="IPR035699">
    <property type="entry name" value="AAA_6"/>
</dbReference>
<dbReference type="InterPro" id="IPR027417">
    <property type="entry name" value="P-loop_NTPase"/>
</dbReference>
<dbReference type="InterPro" id="IPR042219">
    <property type="entry name" value="AAA_lid_11_sf"/>
</dbReference>
<dbReference type="Gene3D" id="1.10.8.720">
    <property type="entry name" value="Region D6 of dynein motor"/>
    <property type="match status" value="1"/>
</dbReference>
<dbReference type="InterPro" id="IPR013594">
    <property type="entry name" value="Dynein_heavy_tail"/>
</dbReference>
<dbReference type="Pfam" id="PF08393">
    <property type="entry name" value="DHC_N2"/>
    <property type="match status" value="1"/>
</dbReference>
<dbReference type="Gene3D" id="1.20.140.100">
    <property type="entry name" value="Dynein heavy chain, N-terminal domain 2"/>
    <property type="match status" value="1"/>
</dbReference>
<dbReference type="Pfam" id="PF18199">
    <property type="entry name" value="Dynein_C"/>
    <property type="match status" value="1"/>
</dbReference>
<dbReference type="FunFam" id="1.20.140.100:FF:000003">
    <property type="entry name" value="Dynein, axonemal, heavy chain 5"/>
    <property type="match status" value="1"/>
</dbReference>
<dbReference type="SMART" id="SM00382">
    <property type="entry name" value="AAA"/>
    <property type="match status" value="3"/>
</dbReference>
<dbReference type="Pfam" id="PF17857">
    <property type="entry name" value="AAA_lid_1"/>
    <property type="match status" value="1"/>
</dbReference>
<dbReference type="InterPro" id="IPR041228">
    <property type="entry name" value="Dynein_C"/>
</dbReference>
<dbReference type="Pfam" id="PF25007">
    <property type="entry name" value="DYH2-5-8_CC"/>
    <property type="match status" value="1"/>
</dbReference>
<dbReference type="GO" id="GO:0005874">
    <property type="term" value="C:microtubule"/>
    <property type="evidence" value="ECO:0007669"/>
    <property type="project" value="UniProtKB-KW"/>
</dbReference>
<dbReference type="PANTHER" id="PTHR46532:SF4">
    <property type="entry name" value="AAA+ ATPASE DOMAIN-CONTAINING PROTEIN"/>
    <property type="match status" value="1"/>
</dbReference>
<dbReference type="FunFam" id="3.20.180.20:FF:000023">
    <property type="entry name" value="Dynein gamma chain, flagellar outer arm"/>
    <property type="match status" value="1"/>
</dbReference>
<dbReference type="InterPro" id="IPR041658">
    <property type="entry name" value="AAA_lid_11"/>
</dbReference>
<dbReference type="Proteomes" id="UP001438707">
    <property type="component" value="Unassembled WGS sequence"/>
</dbReference>
<keyword evidence="14" id="KW-0206">Cytoskeleton</keyword>
<dbReference type="Gene3D" id="1.20.58.1120">
    <property type="match status" value="1"/>
</dbReference>
<dbReference type="Gene3D" id="1.10.287.2620">
    <property type="match status" value="1"/>
</dbReference>
<organism evidence="20 21">
    <name type="scientific">Apatococcus lobatus</name>
    <dbReference type="NCBI Taxonomy" id="904363"/>
    <lineage>
        <taxon>Eukaryota</taxon>
        <taxon>Viridiplantae</taxon>
        <taxon>Chlorophyta</taxon>
        <taxon>core chlorophytes</taxon>
        <taxon>Trebouxiophyceae</taxon>
        <taxon>Chlorellales</taxon>
        <taxon>Chlorellaceae</taxon>
        <taxon>Apatococcus</taxon>
    </lineage>
</organism>
<dbReference type="GO" id="GO:0005858">
    <property type="term" value="C:axonemal dynein complex"/>
    <property type="evidence" value="ECO:0007669"/>
    <property type="project" value="TreeGrafter"/>
</dbReference>
<dbReference type="FunFam" id="1.20.920.20:FF:000001">
    <property type="entry name" value="dynein heavy chain 2, axonemal"/>
    <property type="match status" value="1"/>
</dbReference>
<dbReference type="Gene3D" id="3.10.490.20">
    <property type="match status" value="1"/>
</dbReference>
<accession>A0AAW1S6A6</accession>
<dbReference type="InterPro" id="IPR056759">
    <property type="entry name" value="DYH2-5-8_CC"/>
</dbReference>
<dbReference type="FunFam" id="3.40.50.300:FF:000044">
    <property type="entry name" value="Dynein heavy chain 5, axonemal"/>
    <property type="match status" value="1"/>
</dbReference>
<keyword evidence="11 18" id="KW-0175">Coiled coil</keyword>
<reference evidence="20 21" key="1">
    <citation type="journal article" date="2024" name="Nat. Commun.">
        <title>Phylogenomics reveals the evolutionary origins of lichenization in chlorophyte algae.</title>
        <authorList>
            <person name="Puginier C."/>
            <person name="Libourel C."/>
            <person name="Otte J."/>
            <person name="Skaloud P."/>
            <person name="Haon M."/>
            <person name="Grisel S."/>
            <person name="Petersen M."/>
            <person name="Berrin J.G."/>
            <person name="Delaux P.M."/>
            <person name="Dal Grande F."/>
            <person name="Keller J."/>
        </authorList>
    </citation>
    <scope>NUCLEOTIDE SEQUENCE [LARGE SCALE GENOMIC DNA]</scope>
    <source>
        <strain evidence="20 21">SAG 2145</strain>
    </source>
</reference>
<dbReference type="Pfam" id="PF12774">
    <property type="entry name" value="AAA_6"/>
    <property type="match status" value="1"/>
</dbReference>
<evidence type="ECO:0000256" key="3">
    <source>
        <dbReference type="ARBA" id="ARBA00022490"/>
    </source>
</evidence>
<dbReference type="Pfam" id="PF17852">
    <property type="entry name" value="Dynein_AAA_lid"/>
    <property type="match status" value="1"/>
</dbReference>
<comment type="function">
    <text evidence="16">Force generating protein of eukaryotic cilia and flagella. Produces force towards the minus ends of microtubules. Dynein has ATPase activity; the force-producing power stroke is thought to occur on release of ADP.</text>
</comment>
<dbReference type="InterPro" id="IPR043160">
    <property type="entry name" value="Dynein_C_barrel"/>
</dbReference>
<dbReference type="GO" id="GO:0051959">
    <property type="term" value="F:dynein light intermediate chain binding"/>
    <property type="evidence" value="ECO:0007669"/>
    <property type="project" value="InterPro"/>
</dbReference>
<evidence type="ECO:0000256" key="15">
    <source>
        <dbReference type="ARBA" id="ARBA00023273"/>
    </source>
</evidence>
<evidence type="ECO:0000256" key="8">
    <source>
        <dbReference type="ARBA" id="ARBA00022840"/>
    </source>
</evidence>
<evidence type="ECO:0000256" key="18">
    <source>
        <dbReference type="SAM" id="Coils"/>
    </source>
</evidence>
<dbReference type="Pfam" id="PF18198">
    <property type="entry name" value="AAA_lid_11"/>
    <property type="match status" value="1"/>
</dbReference>
<dbReference type="Pfam" id="PF03028">
    <property type="entry name" value="Dynein_heavy"/>
    <property type="match status" value="1"/>
</dbReference>
<dbReference type="InterPro" id="IPR041589">
    <property type="entry name" value="DNAH3_AAA_lid_1"/>
</dbReference>
<dbReference type="InterPro" id="IPR024743">
    <property type="entry name" value="Dynein_HC_stalk"/>
</dbReference>
<dbReference type="GO" id="GO:0045505">
    <property type="term" value="F:dynein intermediate chain binding"/>
    <property type="evidence" value="ECO:0007669"/>
    <property type="project" value="InterPro"/>
</dbReference>
<evidence type="ECO:0000256" key="13">
    <source>
        <dbReference type="ARBA" id="ARBA00023175"/>
    </source>
</evidence>
<dbReference type="Gene3D" id="3.20.180.20">
    <property type="entry name" value="Dynein heavy chain, N-terminal domain 2"/>
    <property type="match status" value="1"/>
</dbReference>
<dbReference type="InterPro" id="IPR042228">
    <property type="entry name" value="Dynein_linker_3"/>
</dbReference>
<dbReference type="Pfam" id="PF12777">
    <property type="entry name" value="MT"/>
    <property type="match status" value="1"/>
</dbReference>
<evidence type="ECO:0000256" key="6">
    <source>
        <dbReference type="ARBA" id="ARBA00022741"/>
    </source>
</evidence>
<evidence type="ECO:0000256" key="9">
    <source>
        <dbReference type="ARBA" id="ARBA00022846"/>
    </source>
</evidence>
<feature type="coiled-coil region" evidence="18">
    <location>
        <begin position="3128"/>
        <end position="3162"/>
    </location>
</feature>
<evidence type="ECO:0000256" key="17">
    <source>
        <dbReference type="ARBA" id="ARBA00065818"/>
    </source>
</evidence>
<dbReference type="Gene3D" id="1.20.920.20">
    <property type="match status" value="1"/>
</dbReference>
<dbReference type="Gene3D" id="1.10.472.130">
    <property type="match status" value="1"/>
</dbReference>
<dbReference type="Pfam" id="PF08385">
    <property type="entry name" value="DHC_N1"/>
    <property type="match status" value="1"/>
</dbReference>
<feature type="domain" description="AAA+ ATPase" evidence="19">
    <location>
        <begin position="1864"/>
        <end position="2001"/>
    </location>
</feature>
<evidence type="ECO:0000256" key="16">
    <source>
        <dbReference type="ARBA" id="ARBA00058146"/>
    </source>
</evidence>
<dbReference type="InterPro" id="IPR043157">
    <property type="entry name" value="Dynein_AAA1S"/>
</dbReference>
<dbReference type="PANTHER" id="PTHR46532">
    <property type="entry name" value="MALE FERTILITY FACTOR KL5"/>
    <property type="match status" value="1"/>
</dbReference>
<dbReference type="InterPro" id="IPR042222">
    <property type="entry name" value="Dynein_2_N"/>
</dbReference>
<keyword evidence="3" id="KW-0963">Cytoplasm</keyword>
<dbReference type="GO" id="GO:0060294">
    <property type="term" value="P:cilium movement involved in cell motility"/>
    <property type="evidence" value="ECO:0007669"/>
    <property type="project" value="UniProtKB-ARBA"/>
</dbReference>
<keyword evidence="5" id="KW-0677">Repeat</keyword>
<dbReference type="FunFam" id="3.40.50.300:FF:001386">
    <property type="entry name" value="Dynein heavy chain, putative"/>
    <property type="match status" value="1"/>
</dbReference>
<keyword evidence="21" id="KW-1185">Reference proteome</keyword>
<dbReference type="Gene3D" id="6.10.140.1060">
    <property type="match status" value="1"/>
</dbReference>
<gene>
    <name evidence="20" type="ORF">WJX74_000410</name>
</gene>
<dbReference type="GO" id="GO:0008569">
    <property type="term" value="F:minus-end-directed microtubule motor activity"/>
    <property type="evidence" value="ECO:0007669"/>
    <property type="project" value="InterPro"/>
</dbReference>
<keyword evidence="4" id="KW-0493">Microtubule</keyword>
<dbReference type="GO" id="GO:0070286">
    <property type="term" value="P:axonemal dynein complex assembly"/>
    <property type="evidence" value="ECO:0007669"/>
    <property type="project" value="UniProtKB-ARBA"/>
</dbReference>
<sequence length="4545" mass="513209">MALDGRHRWIARQLCDVYGVANDTAEKAIQKRMDCVSGLFEASGPTTLTWFYQVPEGTAANSFQAGPQLYLGDPQVEKVSNKVVYFQRTNPKGVTEKTVESDLLLGELGDQALDSYRALLTELFLPLLKEQGNWGKSSAENTQEFLQTAAKLSKTLVDAASSTQSDIELALPEKVGAMDLRPAALTKAANDVPTMQAFNDALTSWCKTVELLIQEGQRGPQAEPGQELGPEAELAFWRARAVKLNSITEQLKTPACRSVLAVTGAARSKQYKAWRKMDVEVTDAANEARDNIKYLATLEHSLEPLYTGSPAQMAETLPSLLGSIRMMHTIARFYSQPARMTAFLQKVTSQMIVQCKAHIMEGGKLWDQDQPKLVSKLRAALKLGEAYQKQYRAAWEGPGSHMVHGINAPGDEKGTFAFDEAQIFGKYELFVRRCRKLEQLFSTIHQFSGLAQHTHIDGLSGMIKRVEEIVDDVKRRPYDLLDFTNNAFDRDFLEFNVNVNDLEVTMQSFINKSFEKIISTDHALRLLHQFEYILNRDSLKSDLEAKYLVIFQHYGQDLEEVQRLYERHKHAPPLPRNSPPVAGNIMWARQLLRRIEVPMKRFAARQSLMATKEAKRVVRVYNRVARALIEFETLWQQAWLQSLEVARAGLQATLIVAHPDTGKLLVNFDKSILTVIREAKWLQRMGMPVPEAAMLLLLQEEKYKLYFNNLQHALQASQCTWFTGPTAPEPFLAPGFDAARPCIRKLAATQERERVMGQIPMVVKPLLKPHLENLEQKMKPGMTILLWTSMNIDGYLHHIHSALARLEGLVRKVADIRDNRVEANLQSISRMQLVDLPADRSFTHDDFVATQSKHTKKISQLLTTKNTEVQQAVDELVRLVETFPRENMDLSLDPEDISMFKQYHSKLMYKAIANATSESFAALRRKLGARARTGVPSTEKPFFDVAVELSIPTVNINPPLEAIQSAITTAAKQVLSCAKQLPVIAPEPDGPATYFDMIACDKDIALVLLLLTGSVEGAKIVVREYLATFEKYAFLWQKDLATEYAKFMATNPTLEAFEGELRNYMAVENEIGQIAAVHQIGSLSLETGPLRASLKSEAASWKAQFARNLHKQGADDLKAFDTYIRDTTIKLNRKVEDLEDVRVLMAALKELREREAGIEGVMGPVEDMYALLLRYEVRVPKDETDLVSDMRYSWKKLRRMASDVSDNLARLQVGFRRELIKEVEIFKADARAFRSDWELHGPMVPGLDPTEAVDRLKKFMQMFEVRKRKWVSYVSGEELFGLPITQYDGLEKTEKEVTMLDRLYTLYVNVISTIKGYGEFLWVDVVEQIDSMTEQVNGFQAQCKKLPKALREWQAFIDCKSTIDNYLEELPLFQALAVKAMRPRHWQEVMRVTGKELKLADDTFKLQHLLDCHLLEHRDDIEELTTSALKEEQIETKLAALSADWAEQTLTFADYKTRGEVILKASETAELVEKLEDSQMTLGSMASNRYSAPFRDEVQAWIGKLSTISELLEQWLMVQSMWMYMEAVFSGGDIVKQLPQEAKRFQNIDKNFMKIVNGARDSKSVINTCYGNDLMKQLLPSLLEQLELCQKSLSAYLEAKRAEFPRFYFVSDPTLLEILSLGSDPPSVVPHFQSGLFDSLASVAFDKADKGRMTDMFSPQGEKVEFEKPVEAKGMVEVWLQRLVDGMQGTVKNIIKRASRNVQEMRLEDFMFSHPAQIALLGIQFQWTADTQVALTQAKAEKAVMSKNMKKTEAILKEMVMITLRADLTRIQRINLETCITVHMHQKESTEDLVRKKIKDPTDFEWLKQCRFYWRDDRDTVIISICDVDFEYSFEYLGVKERLVITPLTDICYVTLSQALGMFLGGAPAGPAGTGKTETTKDLGNTLGKYVVVFNCSDQMDYKGMGKIYKGLAQSGLWGCFDEFNRINLDVLSVCAQQVYCILSAIRERKRQFTFTDGSVVSLDPRVGFFITMNPGYAGRQELPENLKALFRGVTMMVPNRQIIMKVKLAACGYQENDILSKKFFVLYGLCEQQLSKQAHYDFGLRNILSVLRTAGTSKRTNPDKSEVFLMMRTLRDMNMSKFVAEDVPLFLSLIEDLFPGLKADRAQFPDISAALEKVVKERNLQLHTTWLNKCIQLYETYLVRHGIMLVGPAGSGKTAICECLAAALTELGTKHVCWRMNPKAITAPQMFGRMDTATGDWTDGIFAVLWRRAAKAKNQNTWIVLDGPVDAIWIENLNTVLDDNKVLTLANGDRILMTPQMKAIFEPENLSNASPATVSRAGIIYVSETELGWQPVVASWLQTRRPQEAAALKPCFDKYVERMLDYVRMNLRPVMHNEVVCQVDTLMTLLNGSLAKAVAANDILKDSHYERIFLYCTAWSLGALLEPKDRILFDAELRSLSDAVPPKGEDGDTVFEYLVREDTAGWQHWRECVPAWTYPKGEERPKFAQLVIPTLDSVRYEKLLGLVYSVNKGSLLVGGAGTAKTSTINQFMSRFNPEENTSKTITFSSLTTPQIFQMSIEGCVEKRQGRTYGPSGGRMLSVFIDDISMPSINDWGDQVTNEIVRQLLEQGGMYSLEKPIGDMRFIVDTRFLAAMVQPGGGKNDIPNRLKRHFAIFNVPLPSVAAINNIFESLVKGRFDPDIYEKEVVDVAAKLVPMTIALWNKVQGKMLPTPAKFHYLFNMRELSKVFQGVILASQDRFRRNSPLGTPLPPFGGNVTTPQGYLLGLWMHECQRVFADKMVSLEDKSWIDSAVKDLCKQNFQGDLLKQVDEPLYFVDFLREPVVDADTGEVIEAHPSYYEAVPGGLPDIRSRVEKLQVKYNEETKGSKLSLVLFADALAHLMRISRVISMDRASALLVGVGGSGKQSLSRLAAYIAGAYTFQITITKTYNNTNLFEDIKALYRMAGVKGQRVAFIFSDAEVKDEGFLEYINQILMTGEVAGLFAKDELDSIVNDVRPAMKLQSPGTPDTYDNLYNFFLARVRDQLHVILCFSPVGEHFARRARQFPGLINGCTIDWFLPWPEEALTSVSGKFIDEFPMACPNSVKDSLKLMMGNVHAKVTAACQEYFEKFRRHVYVTPKSYLSFIAGYKALYDKKRSFVQQLATSINSGLAKMNEAKLDVGKMKGELAIKNVQLAAATKEAEKLLKEISENTAVAEKEKNKVAVIVDGVTKQAAEIAAVKDDAERDLAAAKPALDAAVAALNSISPKDINSLKALKNPPDVVKRIFDAVLLLRFLPVQKVIWQDVKGAMVLLGTYDEAVRMMGDSTFLNSLMNFPKEQINDETVELLAPYFAAPDFNFDSAKKASGNVAGLCNWANAMCTYHEVAKVVEPKILALRESESELKVAMKEKNAAEARMAIVQAKLDEMQAQFDAAMRHKQALEDDAQMTQQKMDSANALLSALAGEETRWTEQSKEFDDTIQRLTGDCALASSFVSYLGPFNKEFRELLMTRDFYGGCVKLNIPVTRDMQVTKFLVDDAEVGEWTLQGLPTDDLSVQNGIMVTRATRWPVLVDPQGQGRTWLTARETPNQLKITQLNDKNFRNHLEDCMSFGKPMLIENIEEELDPMLDPVLEKRLIKKGKSFIMPMADKEVDYDEKFKLYCTTRLPNPHFTPELSAKVTVVDFTVTTAGLEDQLLGKLILKEKHELEEQRQALAEEVVNYRLKIKQLENDLLFRLSNSSGNLLDDTELIDVLAVTKQTAQEVNERLVGASETNKKINEACEEYRPVARRATLCYFLIAEFSVVNCMYQTSLNQFNALYEQSIDNSEKAALPSKRIVNIIDFMTYEIYLYIQRGLFERHKVIFALMLTNKLLVSAGKVRAEDVDVFLKGGGALDINSVRKKPKDWIPDAVWLNLVALSSMDAFRDVCDSVFRNDHSWRHWYDQEAPERAAVPDYEQRLSKFERMCIVKAFREDRTLIAAADYIADALGQRFVESVPLNMENAWTESHPKCPLICLLSPGADPTKLIEDLAKRKKIKTLGVSMGQGQEIIARKYMAIATVEGQWVLLQNTHLGLGYLSEVEQYLAKAENINEDFRLWITAEPHEAFPIGLLQMGIKITNEAPVGIKAGLRASFQWVTQDMLDAVNRKEWRQLLFVMTFLHSVVQERRKFGPIGWNVPYEFNQSDLSACVQFLQNHLLEMDAKKAAQPTWETVRYMISAIQYGGRITDDFDQLLMDTYAEKYFHPGVLGAQYELYKEHQTGASYKIPDGTELDVYQKAIEELPGQESPEIFGLHPNADLTFRTLQVQAGVQLIVDTQPKGGGGGGRLSREEVVDRICEDLLSKAPSLFDKEETKEKLRRLPGGPTQPMTVHLRQEIDRLNVVVKLTTSTLKNLRLAIAGTVALSGPLIDALDALFNARIPKDWLKKSWEASTLGNWFLGLLQRHDQLFKWLNSGRPKAYWMTGFFNPQGFLTAMKQEVNRKHAADKWALDDVVMTSEVTHPPKEPEAIREAPSEGVYIYGLYLDGCAWSGKENKLVDSEPKKLYHPLPVIHVTGVLAKDRKKSGIYEAPVYRVKKRTGLNFITTFQVRSEDPAAKWITRGAALLCTID</sequence>
<dbReference type="FunFam" id="1.10.8.1220:FF:000001">
    <property type="entry name" value="Dynein axonemal heavy chain 5"/>
    <property type="match status" value="1"/>
</dbReference>
<dbReference type="Gene3D" id="1.20.1270.280">
    <property type="match status" value="1"/>
</dbReference>
<evidence type="ECO:0000256" key="7">
    <source>
        <dbReference type="ARBA" id="ARBA00022794"/>
    </source>
</evidence>
<proteinExistence type="inferred from homology"/>
<dbReference type="EMBL" id="JALJOS010000003">
    <property type="protein sequence ID" value="KAK9841127.1"/>
    <property type="molecule type" value="Genomic_DNA"/>
</dbReference>
<feature type="domain" description="AAA+ ATPase" evidence="19">
    <location>
        <begin position="2471"/>
        <end position="2620"/>
    </location>
</feature>
<dbReference type="InterPro" id="IPR041466">
    <property type="entry name" value="Dynein_AAA5_ext"/>
</dbReference>
<dbReference type="Gene3D" id="1.10.8.710">
    <property type="match status" value="1"/>
</dbReference>
<dbReference type="InterPro" id="IPR024317">
    <property type="entry name" value="Dynein_heavy_chain_D4_dom"/>
</dbReference>
<dbReference type="FunFam" id="1.10.8.710:FF:000003">
    <property type="entry name" value="Dynein axonemal heavy chain 5"/>
    <property type="match status" value="1"/>
</dbReference>
<dbReference type="Pfam" id="PF12781">
    <property type="entry name" value="AAA_9"/>
    <property type="match status" value="1"/>
</dbReference>
<comment type="similarity">
    <text evidence="2">Belongs to the dynein heavy chain family.</text>
</comment>
<dbReference type="Gene3D" id="1.20.920.30">
    <property type="match status" value="1"/>
</dbReference>
<feature type="coiled-coil region" evidence="18">
    <location>
        <begin position="3336"/>
        <end position="3398"/>
    </location>
</feature>
<feature type="domain" description="AAA+ ATPase" evidence="19">
    <location>
        <begin position="2144"/>
        <end position="2270"/>
    </location>
</feature>
<evidence type="ECO:0000256" key="11">
    <source>
        <dbReference type="ARBA" id="ARBA00023054"/>
    </source>
</evidence>
<dbReference type="SUPFAM" id="SSF52540">
    <property type="entry name" value="P-loop containing nucleoside triphosphate hydrolases"/>
    <property type="match status" value="4"/>
</dbReference>
<evidence type="ECO:0000256" key="4">
    <source>
        <dbReference type="ARBA" id="ARBA00022701"/>
    </source>
</evidence>
<dbReference type="GO" id="GO:0005524">
    <property type="term" value="F:ATP binding"/>
    <property type="evidence" value="ECO:0007669"/>
    <property type="project" value="UniProtKB-KW"/>
</dbReference>
<evidence type="ECO:0000256" key="1">
    <source>
        <dbReference type="ARBA" id="ARBA00004611"/>
    </source>
</evidence>
<dbReference type="Gene3D" id="1.10.8.1220">
    <property type="match status" value="1"/>
</dbReference>
<dbReference type="InterPro" id="IPR035706">
    <property type="entry name" value="AAA_9"/>
</dbReference>
<dbReference type="FunFam" id="3.10.490.20:FF:000010">
    <property type="entry name" value="Dynein heavy chain, putative"/>
    <property type="match status" value="1"/>
</dbReference>
<evidence type="ECO:0000256" key="5">
    <source>
        <dbReference type="ARBA" id="ARBA00022737"/>
    </source>
</evidence>
<evidence type="ECO:0000256" key="2">
    <source>
        <dbReference type="ARBA" id="ARBA00008887"/>
    </source>
</evidence>
<evidence type="ECO:0000256" key="14">
    <source>
        <dbReference type="ARBA" id="ARBA00023212"/>
    </source>
</evidence>
<keyword evidence="8" id="KW-0067">ATP-binding</keyword>
<dbReference type="FunFam" id="3.40.50.300:FF:000320">
    <property type="entry name" value="Dynein, axonemal, heavy chain 5"/>
    <property type="match status" value="1"/>
</dbReference>
<evidence type="ECO:0000256" key="12">
    <source>
        <dbReference type="ARBA" id="ARBA00023069"/>
    </source>
</evidence>
<dbReference type="FunFam" id="1.10.287.2620:FF:000002">
    <property type="entry name" value="Dynein heavy chain 2, axonemal"/>
    <property type="match status" value="1"/>
</dbReference>
<evidence type="ECO:0000256" key="10">
    <source>
        <dbReference type="ARBA" id="ARBA00023017"/>
    </source>
</evidence>
<dbReference type="InterPro" id="IPR004273">
    <property type="entry name" value="Dynein_heavy_D6_P-loop"/>
</dbReference>
<keyword evidence="7" id="KW-0970">Cilium biogenesis/degradation</keyword>